<evidence type="ECO:0000313" key="2">
    <source>
        <dbReference type="Proteomes" id="UP000613768"/>
    </source>
</evidence>
<evidence type="ECO:0008006" key="3">
    <source>
        <dbReference type="Google" id="ProtNLM"/>
    </source>
</evidence>
<dbReference type="EMBL" id="JACYTR010000097">
    <property type="protein sequence ID" value="MBD8528215.1"/>
    <property type="molecule type" value="Genomic_DNA"/>
</dbReference>
<gene>
    <name evidence="1" type="ORF">IFO71_20905</name>
</gene>
<comment type="caution">
    <text evidence="1">The sequence shown here is derived from an EMBL/GenBank/DDBJ whole genome shotgun (WGS) entry which is preliminary data.</text>
</comment>
<proteinExistence type="predicted"/>
<keyword evidence="2" id="KW-1185">Reference proteome</keyword>
<accession>A0AAW3ZRQ5</accession>
<evidence type="ECO:0000313" key="1">
    <source>
        <dbReference type="EMBL" id="MBD8528215.1"/>
    </source>
</evidence>
<dbReference type="RefSeq" id="WP_192031632.1">
    <property type="nucleotide sequence ID" value="NZ_JACYTR010000097.1"/>
</dbReference>
<dbReference type="Proteomes" id="UP000613768">
    <property type="component" value="Unassembled WGS sequence"/>
</dbReference>
<dbReference type="AlphaFoldDB" id="A0AAW3ZRQ5"/>
<protein>
    <recommendedName>
        <fullName evidence="3">STAS/SEC14 domain-containing protein</fullName>
    </recommendedName>
</protein>
<sequence>MPFAAHGDIRIDAEFPLLFTYVQGPWNIELVRQWAEQAIPHALGFAARGPWVGGAVIERSMLCTPDALELHRGVATRMVRQLGAVAAVHVALPGTEGADVMHGVFKAMFSGLCPYSQFKDPEEARRWSLQQVAAHQPCH</sequence>
<organism evidence="1 2">
    <name type="scientific">Pseudomarimonas arenosa</name>
    <dbReference type="NCBI Taxonomy" id="2774145"/>
    <lineage>
        <taxon>Bacteria</taxon>
        <taxon>Pseudomonadati</taxon>
        <taxon>Pseudomonadota</taxon>
        <taxon>Gammaproteobacteria</taxon>
        <taxon>Lysobacterales</taxon>
        <taxon>Lysobacteraceae</taxon>
        <taxon>Pseudomarimonas</taxon>
    </lineage>
</organism>
<reference evidence="1 2" key="1">
    <citation type="submission" date="2020-09" db="EMBL/GenBank/DDBJ databases">
        <title>Pseudoxanthomonas sp. CAU 1598 isolated from sand of Yaerae Beach.</title>
        <authorList>
            <person name="Kim W."/>
        </authorList>
    </citation>
    <scope>NUCLEOTIDE SEQUENCE [LARGE SCALE GENOMIC DNA]</scope>
    <source>
        <strain evidence="1 2">CAU 1598</strain>
    </source>
</reference>
<name>A0AAW3ZRQ5_9GAMM</name>